<dbReference type="STRING" id="1387353.BSF38_04402"/>
<dbReference type="RefSeq" id="WP_076349243.1">
    <property type="nucleotide sequence ID" value="NZ_CP019082.1"/>
</dbReference>
<evidence type="ECO:0000313" key="2">
    <source>
        <dbReference type="EMBL" id="APW62847.1"/>
    </source>
</evidence>
<gene>
    <name evidence="2" type="ORF">BSF38_04402</name>
</gene>
<dbReference type="AlphaFoldDB" id="A0A1U7CV72"/>
<evidence type="ECO:0000313" key="3">
    <source>
        <dbReference type="Proteomes" id="UP000186309"/>
    </source>
</evidence>
<protein>
    <submittedName>
        <fullName evidence="2">Uncharacterized protein</fullName>
    </submittedName>
</protein>
<dbReference type="OrthoDB" id="287317at2"/>
<keyword evidence="1" id="KW-0812">Transmembrane</keyword>
<keyword evidence="1" id="KW-0472">Membrane</keyword>
<dbReference type="EMBL" id="CP019082">
    <property type="protein sequence ID" value="APW62847.1"/>
    <property type="molecule type" value="Genomic_DNA"/>
</dbReference>
<dbReference type="KEGG" id="pbor:BSF38_04402"/>
<keyword evidence="1" id="KW-1133">Transmembrane helix</keyword>
<accession>A0A1U7CV72</accession>
<keyword evidence="3" id="KW-1185">Reference proteome</keyword>
<organism evidence="2 3">
    <name type="scientific">Paludisphaera borealis</name>
    <dbReference type="NCBI Taxonomy" id="1387353"/>
    <lineage>
        <taxon>Bacteria</taxon>
        <taxon>Pseudomonadati</taxon>
        <taxon>Planctomycetota</taxon>
        <taxon>Planctomycetia</taxon>
        <taxon>Isosphaerales</taxon>
        <taxon>Isosphaeraceae</taxon>
        <taxon>Paludisphaera</taxon>
    </lineage>
</organism>
<dbReference type="Proteomes" id="UP000186309">
    <property type="component" value="Chromosome"/>
</dbReference>
<reference evidence="3" key="1">
    <citation type="submission" date="2016-12" db="EMBL/GenBank/DDBJ databases">
        <title>Comparative genomics of four Isosphaeraceae planctomycetes: a common pool of plasmids and glycoside hydrolase genes.</title>
        <authorList>
            <person name="Ivanova A."/>
        </authorList>
    </citation>
    <scope>NUCLEOTIDE SEQUENCE [LARGE SCALE GENOMIC DNA]</scope>
    <source>
        <strain evidence="3">PX4</strain>
    </source>
</reference>
<proteinExistence type="predicted"/>
<feature type="transmembrane region" description="Helical" evidence="1">
    <location>
        <begin position="64"/>
        <end position="82"/>
    </location>
</feature>
<evidence type="ECO:0000256" key="1">
    <source>
        <dbReference type="SAM" id="Phobius"/>
    </source>
</evidence>
<sequence>MRPLARLCVRQHARKRLEGVVDPAWDEYKRRRHVFWLALLLIPLWLSGAIVLEFLTGREFPPTGWVTLLTVLLPPMLCLMVARLRLIFWPCPCCGRPFFLRLGNYWFTRRCLHCGLPKWAPGKAKSSKFIPLDQRDSIVTDDFDY</sequence>
<name>A0A1U7CV72_9BACT</name>
<feature type="transmembrane region" description="Helical" evidence="1">
    <location>
        <begin position="34"/>
        <end position="52"/>
    </location>
</feature>